<geneLocation type="mitochondrion" evidence="1"/>
<sequence>MHTPKSFIAASSYNSRFSLISIPIDSTDRVVIGWSSQYGTFRTNIFGRVTTSRSRISNSISVPSSGTALHRLSVGRDDMKRSMIR</sequence>
<name>A0A3P3Y3Z1_PLABS</name>
<keyword evidence="1" id="KW-0496">Mitochondrion</keyword>
<gene>
    <name evidence="1" type="ORF">PLBR_LOCUS1925</name>
</gene>
<evidence type="ECO:0000313" key="2">
    <source>
        <dbReference type="Proteomes" id="UP000290189"/>
    </source>
</evidence>
<dbReference type="Proteomes" id="UP000290189">
    <property type="component" value="Unassembled WGS sequence"/>
</dbReference>
<accession>A0A3P3Y3Z1</accession>
<evidence type="ECO:0000313" key="1">
    <source>
        <dbReference type="EMBL" id="SPQ94710.1"/>
    </source>
</evidence>
<dbReference type="EMBL" id="OVEO01000003">
    <property type="protein sequence ID" value="SPQ94710.1"/>
    <property type="molecule type" value="Genomic_DNA"/>
</dbReference>
<proteinExistence type="predicted"/>
<organism evidence="1 2">
    <name type="scientific">Plasmodiophora brassicae</name>
    <name type="common">Clubroot disease agent</name>
    <dbReference type="NCBI Taxonomy" id="37360"/>
    <lineage>
        <taxon>Eukaryota</taxon>
        <taxon>Sar</taxon>
        <taxon>Rhizaria</taxon>
        <taxon>Endomyxa</taxon>
        <taxon>Phytomyxea</taxon>
        <taxon>Plasmodiophorida</taxon>
        <taxon>Plasmodiophoridae</taxon>
        <taxon>Plasmodiophora</taxon>
    </lineage>
</organism>
<protein>
    <submittedName>
        <fullName evidence="1">Uncharacterized protein</fullName>
    </submittedName>
</protein>
<reference evidence="1 2" key="1">
    <citation type="submission" date="2018-03" db="EMBL/GenBank/DDBJ databases">
        <authorList>
            <person name="Fogelqvist J."/>
        </authorList>
    </citation>
    <scope>NUCLEOTIDE SEQUENCE [LARGE SCALE GENOMIC DNA]</scope>
</reference>
<dbReference type="AlphaFoldDB" id="A0A3P3Y3Z1"/>